<dbReference type="Pfam" id="PF13744">
    <property type="entry name" value="HTH_37"/>
    <property type="match status" value="1"/>
</dbReference>
<dbReference type="RefSeq" id="WP_011525247.1">
    <property type="nucleotide sequence ID" value="NC_008009.1"/>
</dbReference>
<dbReference type="Proteomes" id="UP000002432">
    <property type="component" value="Chromosome"/>
</dbReference>
<dbReference type="InterPro" id="IPR039554">
    <property type="entry name" value="HigA2-like_HTH"/>
</dbReference>
<keyword evidence="4" id="KW-1185">Reference proteome</keyword>
<dbReference type="AlphaFoldDB" id="Q1II50"/>
<gene>
    <name evidence="3" type="ordered locus">Acid345_4450</name>
</gene>
<dbReference type="EnsemblBacteria" id="ABF43450">
    <property type="protein sequence ID" value="ABF43450"/>
    <property type="gene ID" value="Acid345_4450"/>
</dbReference>
<evidence type="ECO:0000256" key="1">
    <source>
        <dbReference type="SAM" id="MobiDB-lite"/>
    </source>
</evidence>
<feature type="domain" description="HigA2-like helix-turn-helix" evidence="2">
    <location>
        <begin position="16"/>
        <end position="97"/>
    </location>
</feature>
<evidence type="ECO:0000259" key="2">
    <source>
        <dbReference type="Pfam" id="PF13744"/>
    </source>
</evidence>
<dbReference type="KEGG" id="aba:Acid345_4450"/>
<dbReference type="Gene3D" id="1.10.260.40">
    <property type="entry name" value="lambda repressor-like DNA-binding domains"/>
    <property type="match status" value="1"/>
</dbReference>
<feature type="region of interest" description="Disordered" evidence="1">
    <location>
        <begin position="97"/>
        <end position="119"/>
    </location>
</feature>
<feature type="compositionally biased region" description="Basic and acidic residues" evidence="1">
    <location>
        <begin position="103"/>
        <end position="112"/>
    </location>
</feature>
<proteinExistence type="predicted"/>
<dbReference type="HOGENOM" id="CLU_163934_2_0_0"/>
<organism evidence="3 4">
    <name type="scientific">Koribacter versatilis (strain Ellin345)</name>
    <dbReference type="NCBI Taxonomy" id="204669"/>
    <lineage>
        <taxon>Bacteria</taxon>
        <taxon>Pseudomonadati</taxon>
        <taxon>Acidobacteriota</taxon>
        <taxon>Terriglobia</taxon>
        <taxon>Terriglobales</taxon>
        <taxon>Candidatus Korobacteraceae</taxon>
        <taxon>Candidatus Korobacter</taxon>
    </lineage>
</organism>
<name>Q1II50_KORVE</name>
<dbReference type="SUPFAM" id="SSF47413">
    <property type="entry name" value="lambda repressor-like DNA-binding domains"/>
    <property type="match status" value="1"/>
</dbReference>
<protein>
    <submittedName>
        <fullName evidence="3">Transcriptional regulator, XRE family</fullName>
    </submittedName>
</protein>
<dbReference type="InterPro" id="IPR010982">
    <property type="entry name" value="Lambda_DNA-bd_dom_sf"/>
</dbReference>
<evidence type="ECO:0000313" key="3">
    <source>
        <dbReference type="EMBL" id="ABF43450.1"/>
    </source>
</evidence>
<dbReference type="STRING" id="204669.Acid345_4450"/>
<sequence>MKNERNRPSHVTTGDIFDDLGFSPEEALESKLKTEIWLAVIRRIEQKKYRQADLVKLLQAHQPDVSNLLKGKVATMSITRLLQFAARLGLKAQIRISASSSSEARKSVEPSFRRKRTAA</sequence>
<evidence type="ECO:0000313" key="4">
    <source>
        <dbReference type="Proteomes" id="UP000002432"/>
    </source>
</evidence>
<dbReference type="eggNOG" id="COG5606">
    <property type="taxonomic scope" value="Bacteria"/>
</dbReference>
<accession>Q1II50</accession>
<dbReference type="GO" id="GO:0003677">
    <property type="term" value="F:DNA binding"/>
    <property type="evidence" value="ECO:0007669"/>
    <property type="project" value="InterPro"/>
</dbReference>
<dbReference type="EMBL" id="CP000360">
    <property type="protein sequence ID" value="ABF43450.1"/>
    <property type="molecule type" value="Genomic_DNA"/>
</dbReference>
<reference evidence="3 4" key="1">
    <citation type="journal article" date="2009" name="Appl. Environ. Microbiol.">
        <title>Three genomes from the phylum Acidobacteria provide insight into the lifestyles of these microorganisms in soils.</title>
        <authorList>
            <person name="Ward N.L."/>
            <person name="Challacombe J.F."/>
            <person name="Janssen P.H."/>
            <person name="Henrissat B."/>
            <person name="Coutinho P.M."/>
            <person name="Wu M."/>
            <person name="Xie G."/>
            <person name="Haft D.H."/>
            <person name="Sait M."/>
            <person name="Badger J."/>
            <person name="Barabote R.D."/>
            <person name="Bradley B."/>
            <person name="Brettin T.S."/>
            <person name="Brinkac L.M."/>
            <person name="Bruce D."/>
            <person name="Creasy T."/>
            <person name="Daugherty S.C."/>
            <person name="Davidsen T.M."/>
            <person name="DeBoy R.T."/>
            <person name="Detter J.C."/>
            <person name="Dodson R.J."/>
            <person name="Durkin A.S."/>
            <person name="Ganapathy A."/>
            <person name="Gwinn-Giglio M."/>
            <person name="Han C.S."/>
            <person name="Khouri H."/>
            <person name="Kiss H."/>
            <person name="Kothari S.P."/>
            <person name="Madupu R."/>
            <person name="Nelson K.E."/>
            <person name="Nelson W.C."/>
            <person name="Paulsen I."/>
            <person name="Penn K."/>
            <person name="Ren Q."/>
            <person name="Rosovitz M.J."/>
            <person name="Selengut J.D."/>
            <person name="Shrivastava S."/>
            <person name="Sullivan S.A."/>
            <person name="Tapia R."/>
            <person name="Thompson L.S."/>
            <person name="Watkins K.L."/>
            <person name="Yang Q."/>
            <person name="Yu C."/>
            <person name="Zafar N."/>
            <person name="Zhou L."/>
            <person name="Kuske C.R."/>
        </authorList>
    </citation>
    <scope>NUCLEOTIDE SEQUENCE [LARGE SCALE GENOMIC DNA]</scope>
    <source>
        <strain evidence="3 4">Ellin345</strain>
    </source>
</reference>
<dbReference type="OrthoDB" id="9795596at2"/>